<dbReference type="PANTHER" id="PTHR12835">
    <property type="entry name" value="BIOTIN PROTEIN LIGASE"/>
    <property type="match status" value="1"/>
</dbReference>
<dbReference type="InterPro" id="IPR004408">
    <property type="entry name" value="Biotin_CoA_COase_ligase"/>
</dbReference>
<dbReference type="PANTHER" id="PTHR12835:SF5">
    <property type="entry name" value="BIOTIN--PROTEIN LIGASE"/>
    <property type="match status" value="1"/>
</dbReference>
<dbReference type="AlphaFoldDB" id="R4YYB7"/>
<dbReference type="eggNOG" id="COG0340">
    <property type="taxonomic scope" value="Bacteria"/>
</dbReference>
<evidence type="ECO:0000256" key="4">
    <source>
        <dbReference type="ARBA" id="ARBA00023267"/>
    </source>
</evidence>
<feature type="domain" description="BPL/LPL catalytic" evidence="7">
    <location>
        <begin position="3"/>
        <end position="117"/>
    </location>
</feature>
<dbReference type="InterPro" id="IPR003142">
    <property type="entry name" value="BPL_C"/>
</dbReference>
<dbReference type="GO" id="GO:0005737">
    <property type="term" value="C:cytoplasm"/>
    <property type="evidence" value="ECO:0007669"/>
    <property type="project" value="TreeGrafter"/>
</dbReference>
<dbReference type="EC" id="6.3.4.15" evidence="5"/>
<feature type="domain" description="Biotin protein ligase C-terminal" evidence="6">
    <location>
        <begin position="215"/>
        <end position="261"/>
    </location>
</feature>
<dbReference type="Pfam" id="PF03099">
    <property type="entry name" value="BPL_LplA_LipB"/>
    <property type="match status" value="1"/>
</dbReference>
<organism evidence="8 9">
    <name type="scientific">Candidatus Neomicrothrix parvicella RN1</name>
    <dbReference type="NCBI Taxonomy" id="1229780"/>
    <lineage>
        <taxon>Bacteria</taxon>
        <taxon>Bacillati</taxon>
        <taxon>Actinomycetota</taxon>
        <taxon>Acidimicrobiia</taxon>
        <taxon>Acidimicrobiales</taxon>
        <taxon>Microthrixaceae</taxon>
        <taxon>Candidatus Neomicrothrix</taxon>
    </lineage>
</organism>
<dbReference type="Gene3D" id="3.30.930.10">
    <property type="entry name" value="Bira Bifunctional Protein, Domain 2"/>
    <property type="match status" value="1"/>
</dbReference>
<keyword evidence="1 8" id="KW-0436">Ligase</keyword>
<keyword evidence="2" id="KW-0547">Nucleotide-binding</keyword>
<dbReference type="SUPFAM" id="SSF50037">
    <property type="entry name" value="C-terminal domain of transcriptional repressors"/>
    <property type="match status" value="1"/>
</dbReference>
<evidence type="ECO:0000259" key="7">
    <source>
        <dbReference type="Pfam" id="PF03099"/>
    </source>
</evidence>
<accession>R4YYB7</accession>
<keyword evidence="4" id="KW-0092">Biotin</keyword>
<evidence type="ECO:0000256" key="1">
    <source>
        <dbReference type="ARBA" id="ARBA00022598"/>
    </source>
</evidence>
<evidence type="ECO:0000313" key="8">
    <source>
        <dbReference type="EMBL" id="CCM61941.1"/>
    </source>
</evidence>
<dbReference type="InterPro" id="IPR008988">
    <property type="entry name" value="Transcriptional_repressor_C"/>
</dbReference>
<proteinExistence type="predicted"/>
<comment type="caution">
    <text evidence="8">The sequence shown here is derived from an EMBL/GenBank/DDBJ whole genome shotgun (WGS) entry which is preliminary data.</text>
</comment>
<gene>
    <name evidence="8" type="ORF">BN381_10172</name>
</gene>
<dbReference type="InterPro" id="IPR004143">
    <property type="entry name" value="BPL_LPL_catalytic"/>
</dbReference>
<keyword evidence="3" id="KW-0067">ATP-binding</keyword>
<evidence type="ECO:0000256" key="5">
    <source>
        <dbReference type="ARBA" id="ARBA00024227"/>
    </source>
</evidence>
<reference evidence="8 9" key="1">
    <citation type="journal article" date="2013" name="ISME J.">
        <title>Metabolic model for the filamentous 'Candidatus Microthrix parvicella' based on genomic and metagenomic analyses.</title>
        <authorList>
            <person name="Jon McIlroy S."/>
            <person name="Kristiansen R."/>
            <person name="Albertsen M."/>
            <person name="Michael Karst S."/>
            <person name="Rossetti S."/>
            <person name="Lund Nielsen J."/>
            <person name="Tandoi V."/>
            <person name="James Seviour R."/>
            <person name="Nielsen P.H."/>
        </authorList>
    </citation>
    <scope>NUCLEOTIDE SEQUENCE [LARGE SCALE GENOMIC DNA]</scope>
    <source>
        <strain evidence="8 9">RN1</strain>
    </source>
</reference>
<evidence type="ECO:0000256" key="3">
    <source>
        <dbReference type="ARBA" id="ARBA00022840"/>
    </source>
</evidence>
<sequence>MERCDSTNTLVRAMVADLPATAAPRVVAIADEQTAGRGRLDRRWEARPGSALMLSVAHEAPGRPELLSALPLAMGLAALEAIGEVTGVEPRLKWPNDVVVDAPGQRWLKLGGILGESFDDPRGPAAAASSVTTSSATSSGTTGRVAVLGIGINTGWESPRSDLPEATSLNLLIGRTVDRRALAHELLVRYQRWWRRLLVGDGAAFQAALHERSATLGQRVRVELPTSVLVGTATSITAGGALVVNDDQGVRNEVTVGDVVHLRAAEGG</sequence>
<dbReference type="STRING" id="1229780.BN381_10172"/>
<dbReference type="Gene3D" id="2.30.30.100">
    <property type="match status" value="1"/>
</dbReference>
<name>R4YYB7_9ACTN</name>
<dbReference type="Proteomes" id="UP000018291">
    <property type="component" value="Unassembled WGS sequence"/>
</dbReference>
<dbReference type="Pfam" id="PF02237">
    <property type="entry name" value="BPL_C"/>
    <property type="match status" value="1"/>
</dbReference>
<dbReference type="CDD" id="cd16442">
    <property type="entry name" value="BPL"/>
    <property type="match status" value="1"/>
</dbReference>
<keyword evidence="9" id="KW-1185">Reference proteome</keyword>
<evidence type="ECO:0000256" key="2">
    <source>
        <dbReference type="ARBA" id="ARBA00022741"/>
    </source>
</evidence>
<dbReference type="GO" id="GO:0004077">
    <property type="term" value="F:biotin--[biotin carboxyl-carrier protein] ligase activity"/>
    <property type="evidence" value="ECO:0007669"/>
    <property type="project" value="UniProtKB-EC"/>
</dbReference>
<dbReference type="SUPFAM" id="SSF55681">
    <property type="entry name" value="Class II aaRS and biotin synthetases"/>
    <property type="match status" value="1"/>
</dbReference>
<protein>
    <recommendedName>
        <fullName evidence="5">biotin--[biotin carboxyl-carrier protein] ligase</fullName>
        <ecNumber evidence="5">6.3.4.15</ecNumber>
    </recommendedName>
</protein>
<evidence type="ECO:0000313" key="9">
    <source>
        <dbReference type="Proteomes" id="UP000018291"/>
    </source>
</evidence>
<dbReference type="HOGENOM" id="CLU_051096_5_2_11"/>
<dbReference type="GO" id="GO:0005524">
    <property type="term" value="F:ATP binding"/>
    <property type="evidence" value="ECO:0007669"/>
    <property type="project" value="UniProtKB-KW"/>
</dbReference>
<dbReference type="EMBL" id="CANL01000001">
    <property type="protein sequence ID" value="CCM61941.1"/>
    <property type="molecule type" value="Genomic_DNA"/>
</dbReference>
<dbReference type="InterPro" id="IPR045864">
    <property type="entry name" value="aa-tRNA-synth_II/BPL/LPL"/>
</dbReference>
<evidence type="ECO:0000259" key="6">
    <source>
        <dbReference type="Pfam" id="PF02237"/>
    </source>
</evidence>